<dbReference type="SUPFAM" id="SSF54695">
    <property type="entry name" value="POZ domain"/>
    <property type="match status" value="1"/>
</dbReference>
<evidence type="ECO:0000313" key="3">
    <source>
        <dbReference type="EMBL" id="GMR31393.1"/>
    </source>
</evidence>
<evidence type="ECO:0000313" key="4">
    <source>
        <dbReference type="Proteomes" id="UP001328107"/>
    </source>
</evidence>
<comment type="caution">
    <text evidence="3">The sequence shown here is derived from an EMBL/GenBank/DDBJ whole genome shotgun (WGS) entry which is preliminary data.</text>
</comment>
<dbReference type="Pfam" id="PF00651">
    <property type="entry name" value="BTB"/>
    <property type="match status" value="1"/>
</dbReference>
<dbReference type="InterPro" id="IPR008974">
    <property type="entry name" value="TRAF-like"/>
</dbReference>
<accession>A0AAN4Z3R9</accession>
<proteinExistence type="predicted"/>
<feature type="domain" description="MATH" evidence="2">
    <location>
        <begin position="4"/>
        <end position="126"/>
    </location>
</feature>
<dbReference type="PROSITE" id="PS50097">
    <property type="entry name" value="BTB"/>
    <property type="match status" value="1"/>
</dbReference>
<evidence type="ECO:0000259" key="1">
    <source>
        <dbReference type="PROSITE" id="PS50097"/>
    </source>
</evidence>
<protein>
    <recommendedName>
        <fullName evidence="5">BTB domain-containing protein</fullName>
    </recommendedName>
</protein>
<reference evidence="4" key="1">
    <citation type="submission" date="2022-10" db="EMBL/GenBank/DDBJ databases">
        <title>Genome assembly of Pristionchus species.</title>
        <authorList>
            <person name="Yoshida K."/>
            <person name="Sommer R.J."/>
        </authorList>
    </citation>
    <scope>NUCLEOTIDE SEQUENCE [LARGE SCALE GENOMIC DNA]</scope>
    <source>
        <strain evidence="4">RS5460</strain>
    </source>
</reference>
<name>A0AAN4Z3R9_9BILA</name>
<organism evidence="3 4">
    <name type="scientific">Pristionchus mayeri</name>
    <dbReference type="NCBI Taxonomy" id="1317129"/>
    <lineage>
        <taxon>Eukaryota</taxon>
        <taxon>Metazoa</taxon>
        <taxon>Ecdysozoa</taxon>
        <taxon>Nematoda</taxon>
        <taxon>Chromadorea</taxon>
        <taxon>Rhabditida</taxon>
        <taxon>Rhabditina</taxon>
        <taxon>Diplogasteromorpha</taxon>
        <taxon>Diplogasteroidea</taxon>
        <taxon>Neodiplogasteridae</taxon>
        <taxon>Pristionchus</taxon>
    </lineage>
</organism>
<feature type="domain" description="BTB" evidence="1">
    <location>
        <begin position="154"/>
        <end position="184"/>
    </location>
</feature>
<dbReference type="Gene3D" id="3.30.710.10">
    <property type="entry name" value="Potassium Channel Kv1.1, Chain A"/>
    <property type="match status" value="1"/>
</dbReference>
<dbReference type="CDD" id="cd00121">
    <property type="entry name" value="MATH"/>
    <property type="match status" value="1"/>
</dbReference>
<feature type="non-terminal residue" evidence="3">
    <location>
        <position position="184"/>
    </location>
</feature>
<dbReference type="InterPro" id="IPR011333">
    <property type="entry name" value="SKP1/BTB/POZ_sf"/>
</dbReference>
<dbReference type="PANTHER" id="PTHR47022">
    <property type="entry name" value="BTB AND MATH DOMAIN-CONTAINING PROTEIN 36-RELATED"/>
    <property type="match status" value="1"/>
</dbReference>
<keyword evidence="4" id="KW-1185">Reference proteome</keyword>
<dbReference type="PROSITE" id="PS50144">
    <property type="entry name" value="MATH"/>
    <property type="match status" value="1"/>
</dbReference>
<gene>
    <name evidence="3" type="ORF">PMAYCL1PPCAC_01588</name>
</gene>
<dbReference type="SUPFAM" id="SSF49599">
    <property type="entry name" value="TRAF domain-like"/>
    <property type="match status" value="1"/>
</dbReference>
<dbReference type="Proteomes" id="UP001328107">
    <property type="component" value="Unassembled WGS sequence"/>
</dbReference>
<dbReference type="Pfam" id="PF22486">
    <property type="entry name" value="MATH_2"/>
    <property type="match status" value="1"/>
</dbReference>
<dbReference type="Gene3D" id="2.60.210.10">
    <property type="entry name" value="Apoptosis, Tumor Necrosis Factor Receptor Associated Protein 2, Chain A"/>
    <property type="match status" value="1"/>
</dbReference>
<dbReference type="InterPro" id="IPR000210">
    <property type="entry name" value="BTB/POZ_dom"/>
</dbReference>
<dbReference type="AlphaFoldDB" id="A0AAN4Z3R9"/>
<evidence type="ECO:0000259" key="2">
    <source>
        <dbReference type="PROSITE" id="PS50144"/>
    </source>
</evidence>
<sequence>DESQVVLRWEIDNARSLNPAIVESRTFHKGGFEWKASIRPNVSNQGWVDLVLSCQKNKRRGWKCDTKVQFMIQRTGYGSFSRKEEQVGFHETQRVARFSKILKWSSLKDPSYIFVVNNKLIIKFLINIENAEDGESTGPTPDDLAKLCSPREDNNVTLFIGDKKLRVSKDYLAMHSPVFEAMFY</sequence>
<dbReference type="PANTHER" id="PTHR47022:SF1">
    <property type="entry name" value="BTB AND MATH DOMAIN-CONTAINING PROTEIN 36-RELATED"/>
    <property type="match status" value="1"/>
</dbReference>
<dbReference type="InterPro" id="IPR002083">
    <property type="entry name" value="MATH/TRAF_dom"/>
</dbReference>
<feature type="non-terminal residue" evidence="3">
    <location>
        <position position="1"/>
    </location>
</feature>
<dbReference type="EMBL" id="BTRK01000001">
    <property type="protein sequence ID" value="GMR31393.1"/>
    <property type="molecule type" value="Genomic_DNA"/>
</dbReference>
<evidence type="ECO:0008006" key="5">
    <source>
        <dbReference type="Google" id="ProtNLM"/>
    </source>
</evidence>